<evidence type="ECO:0000259" key="9">
    <source>
        <dbReference type="Pfam" id="PF02441"/>
    </source>
</evidence>
<reference evidence="11" key="1">
    <citation type="journal article" date="2017" name="bioRxiv">
        <title>Comparative analysis of the genomes of Stylophora pistillata and Acropora digitifera provides evidence for extensive differences between species of corals.</title>
        <authorList>
            <person name="Voolstra C.R."/>
            <person name="Li Y."/>
            <person name="Liew Y.J."/>
            <person name="Baumgarten S."/>
            <person name="Zoccola D."/>
            <person name="Flot J.-F."/>
            <person name="Tambutte S."/>
            <person name="Allemand D."/>
            <person name="Aranda M."/>
        </authorList>
    </citation>
    <scope>NUCLEOTIDE SEQUENCE [LARGE SCALE GENOMIC DNA]</scope>
</reference>
<dbReference type="EMBL" id="LSMT01000001">
    <property type="protein sequence ID" value="PFX34888.1"/>
    <property type="molecule type" value="Genomic_DNA"/>
</dbReference>
<dbReference type="SUPFAM" id="SSF52540">
    <property type="entry name" value="P-loop containing nucleoside triphosphate hydrolases"/>
    <property type="match status" value="1"/>
</dbReference>
<dbReference type="SMART" id="SM00173">
    <property type="entry name" value="RAS"/>
    <property type="match status" value="1"/>
</dbReference>
<proteinExistence type="inferred from homology"/>
<dbReference type="AlphaFoldDB" id="A0A2B4T276"/>
<evidence type="ECO:0000256" key="7">
    <source>
        <dbReference type="ARBA" id="ARBA00081865"/>
    </source>
</evidence>
<evidence type="ECO:0000256" key="2">
    <source>
        <dbReference type="ARBA" id="ARBA00038350"/>
    </source>
</evidence>
<name>A0A2B4T276_STYPI</name>
<sequence length="432" mass="49360">MAYKKNSNQEPCDHMFKVLLLGDAGVGKTSLMWRFSDDMFNHTYISTIGIDFKLRTIDVQGKKIRLQIWDTAGQERFHAISVSYYRTAAGIMLIYDISRRRSFENIAKWLRKIDEHAKEDVIKLLIGNKCDLQPPRAVKREEGEQLADEYDMTFFETSAKENENIDEAFECVAKEILYKFQPEWSTKEQDKSPTSFLLLTKNSPRPTPLILLCGKSSAQPLISGCNHKQHESKMAEDDGLPPNKRNKFEKNVLIGVTGSVASIKLPKLVDELHRLQPKPNIQVIATEHSMHFFDRDKIPVKVFSDKDEWEAWSTMQDPVLHIELRRWADIMIIAPLDANTMAKLANGLCDNLLTCTVRAWDLKKPLLFCPAMNTLMWEHPITSEQVERLINLGYTNVPPIKKTLACKDTGIGAMAEVTSIVAIVKDHLEKMK</sequence>
<evidence type="ECO:0000256" key="8">
    <source>
        <dbReference type="ARBA" id="ARBA00082063"/>
    </source>
</evidence>
<gene>
    <name evidence="10" type="ORF">AWC38_SpisGene134</name>
</gene>
<keyword evidence="1" id="KW-0173">Coenzyme A biosynthesis</keyword>
<dbReference type="GO" id="GO:0004633">
    <property type="term" value="F:phosphopantothenoylcysteine decarboxylase activity"/>
    <property type="evidence" value="ECO:0007669"/>
    <property type="project" value="TreeGrafter"/>
</dbReference>
<dbReference type="SMART" id="SM00174">
    <property type="entry name" value="RHO"/>
    <property type="match status" value="1"/>
</dbReference>
<dbReference type="Gene3D" id="3.40.50.1950">
    <property type="entry name" value="Flavin prenyltransferase-like"/>
    <property type="match status" value="1"/>
</dbReference>
<dbReference type="Gene3D" id="3.40.50.300">
    <property type="entry name" value="P-loop containing nucleotide triphosphate hydrolases"/>
    <property type="match status" value="1"/>
</dbReference>
<feature type="domain" description="Flavoprotein" evidence="9">
    <location>
        <begin position="250"/>
        <end position="427"/>
    </location>
</feature>
<dbReference type="PRINTS" id="PR00449">
    <property type="entry name" value="RASTRNSFRMNG"/>
</dbReference>
<dbReference type="InterPro" id="IPR001806">
    <property type="entry name" value="Small_GTPase"/>
</dbReference>
<dbReference type="FunFam" id="3.40.50.1950:FF:000004">
    <property type="entry name" value="Phosphopantothenoylcysteine decarboxylase"/>
    <property type="match status" value="1"/>
</dbReference>
<dbReference type="PROSITE" id="PS51421">
    <property type="entry name" value="RAS"/>
    <property type="match status" value="1"/>
</dbReference>
<dbReference type="SMART" id="SM00177">
    <property type="entry name" value="ARF"/>
    <property type="match status" value="1"/>
</dbReference>
<comment type="function">
    <text evidence="4">Catalyzes the decarboxylation of the cysteine moiety of 4-phosphopantothenoylcysteine to form 4'-phosphopantotheine and this reaction forms part of the biosynthesis of coenzyme A.</text>
</comment>
<dbReference type="Pfam" id="PF02441">
    <property type="entry name" value="Flavoprotein"/>
    <property type="match status" value="1"/>
</dbReference>
<dbReference type="OrthoDB" id="5963977at2759"/>
<accession>A0A2B4T276</accession>
<comment type="similarity">
    <text evidence="2">Belongs to the HFCD (homooligomeric flavin containing Cys decarboxylase) superfamily.</text>
</comment>
<comment type="caution">
    <text evidence="10">The sequence shown here is derived from an EMBL/GenBank/DDBJ whole genome shotgun (WGS) entry which is preliminary data.</text>
</comment>
<evidence type="ECO:0000256" key="1">
    <source>
        <dbReference type="ARBA" id="ARBA00022993"/>
    </source>
</evidence>
<dbReference type="GO" id="GO:0071513">
    <property type="term" value="C:phosphopantothenoylcysteine decarboxylase complex"/>
    <property type="evidence" value="ECO:0007669"/>
    <property type="project" value="TreeGrafter"/>
</dbReference>
<evidence type="ECO:0000256" key="6">
    <source>
        <dbReference type="ARBA" id="ARBA00070201"/>
    </source>
</evidence>
<organism evidence="10 11">
    <name type="scientific">Stylophora pistillata</name>
    <name type="common">Smooth cauliflower coral</name>
    <dbReference type="NCBI Taxonomy" id="50429"/>
    <lineage>
        <taxon>Eukaryota</taxon>
        <taxon>Metazoa</taxon>
        <taxon>Cnidaria</taxon>
        <taxon>Anthozoa</taxon>
        <taxon>Hexacorallia</taxon>
        <taxon>Scleractinia</taxon>
        <taxon>Astrocoeniina</taxon>
        <taxon>Pocilloporidae</taxon>
        <taxon>Stylophora</taxon>
    </lineage>
</organism>
<dbReference type="GO" id="GO:0003924">
    <property type="term" value="F:GTPase activity"/>
    <property type="evidence" value="ECO:0007669"/>
    <property type="project" value="InterPro"/>
</dbReference>
<dbReference type="PANTHER" id="PTHR14359:SF6">
    <property type="entry name" value="PHOSPHOPANTOTHENOYLCYSTEINE DECARBOXYLASE"/>
    <property type="match status" value="1"/>
</dbReference>
<dbReference type="SUPFAM" id="SSF52507">
    <property type="entry name" value="Homo-oligomeric flavin-containing Cys decarboxylases, HFCD"/>
    <property type="match status" value="1"/>
</dbReference>
<evidence type="ECO:0000256" key="4">
    <source>
        <dbReference type="ARBA" id="ARBA00056708"/>
    </source>
</evidence>
<dbReference type="SMART" id="SM00176">
    <property type="entry name" value="RAN"/>
    <property type="match status" value="1"/>
</dbReference>
<dbReference type="SMART" id="SM00175">
    <property type="entry name" value="RAB"/>
    <property type="match status" value="1"/>
</dbReference>
<dbReference type="Proteomes" id="UP000225706">
    <property type="component" value="Unassembled WGS sequence"/>
</dbReference>
<dbReference type="GO" id="GO:0015937">
    <property type="term" value="P:coenzyme A biosynthetic process"/>
    <property type="evidence" value="ECO:0007669"/>
    <property type="project" value="UniProtKB-KW"/>
</dbReference>
<dbReference type="PROSITE" id="PS51420">
    <property type="entry name" value="RHO"/>
    <property type="match status" value="1"/>
</dbReference>
<dbReference type="InterPro" id="IPR003382">
    <property type="entry name" value="Flavoprotein"/>
</dbReference>
<comment type="function">
    <text evidence="3">Protein transport. Probably involved in vesicular traffic from ER to Golgi.</text>
</comment>
<dbReference type="InterPro" id="IPR005225">
    <property type="entry name" value="Small_GTP-bd"/>
</dbReference>
<dbReference type="PROSITE" id="PS51419">
    <property type="entry name" value="RAB"/>
    <property type="match status" value="1"/>
</dbReference>
<keyword evidence="11" id="KW-1185">Reference proteome</keyword>
<dbReference type="Pfam" id="PF00071">
    <property type="entry name" value="Ras"/>
    <property type="match status" value="1"/>
</dbReference>
<dbReference type="InterPro" id="IPR036551">
    <property type="entry name" value="Flavin_trans-like"/>
</dbReference>
<dbReference type="InterPro" id="IPR027417">
    <property type="entry name" value="P-loop_NTPase"/>
</dbReference>
<evidence type="ECO:0000313" key="11">
    <source>
        <dbReference type="Proteomes" id="UP000225706"/>
    </source>
</evidence>
<dbReference type="GO" id="GO:0010181">
    <property type="term" value="F:FMN binding"/>
    <property type="evidence" value="ECO:0007669"/>
    <property type="project" value="TreeGrafter"/>
</dbReference>
<dbReference type="STRING" id="50429.A0A2B4T276"/>
<protein>
    <recommendedName>
        <fullName evidence="6">Phosphopantothenoylcysteine decarboxylase</fullName>
    </recommendedName>
    <alternativeName>
        <fullName evidence="8">CoaC</fullName>
    </alternativeName>
    <alternativeName>
        <fullName evidence="5">Ras-related protein Rab-1</fullName>
    </alternativeName>
    <alternativeName>
        <fullName evidence="7">Small GTP-binding protein rab1</fullName>
    </alternativeName>
</protein>
<evidence type="ECO:0000256" key="3">
    <source>
        <dbReference type="ARBA" id="ARBA00053444"/>
    </source>
</evidence>
<dbReference type="NCBIfam" id="TIGR00231">
    <property type="entry name" value="small_GTP"/>
    <property type="match status" value="1"/>
</dbReference>
<evidence type="ECO:0000256" key="5">
    <source>
        <dbReference type="ARBA" id="ARBA00067099"/>
    </source>
</evidence>
<dbReference type="GO" id="GO:0005525">
    <property type="term" value="F:GTP binding"/>
    <property type="evidence" value="ECO:0007669"/>
    <property type="project" value="InterPro"/>
</dbReference>
<dbReference type="PANTHER" id="PTHR14359">
    <property type="entry name" value="HOMO-OLIGOMERIC FLAVIN CONTAINING CYS DECARBOXYLASE FAMILY"/>
    <property type="match status" value="1"/>
</dbReference>
<dbReference type="FunFam" id="3.40.50.300:FF:001018">
    <property type="entry name" value="Rab family GTPase"/>
    <property type="match status" value="1"/>
</dbReference>
<evidence type="ECO:0000313" key="10">
    <source>
        <dbReference type="EMBL" id="PFX34888.1"/>
    </source>
</evidence>